<reference evidence="6" key="2">
    <citation type="submission" date="2018-10" db="UniProtKB">
        <authorList>
            <consortium name="EnsemblPlants"/>
        </authorList>
    </citation>
    <scope>IDENTIFICATION</scope>
</reference>
<dbReference type="Gramene" id="TraesJAG2B03G00944650.1">
    <property type="protein sequence ID" value="TraesJAG2B03G00944650.1"/>
    <property type="gene ID" value="TraesJAG2B03G00944650"/>
</dbReference>
<keyword evidence="4" id="KW-0732">Signal</keyword>
<dbReference type="GO" id="GO:0016762">
    <property type="term" value="F:xyloglucan:xyloglucosyl transferase activity"/>
    <property type="evidence" value="ECO:0000318"/>
    <property type="project" value="GO_Central"/>
</dbReference>
<dbReference type="SUPFAM" id="SSF49899">
    <property type="entry name" value="Concanavalin A-like lectins/glucanases"/>
    <property type="match status" value="1"/>
</dbReference>
<dbReference type="Gramene" id="TraesJAG2B03G00944650.4">
    <property type="protein sequence ID" value="TraesJAG2B03G00944650.4"/>
    <property type="gene ID" value="TraesJAG2B03G00944650"/>
</dbReference>
<dbReference type="GO" id="GO:0010411">
    <property type="term" value="P:xyloglucan metabolic process"/>
    <property type="evidence" value="ECO:0000318"/>
    <property type="project" value="GO_Central"/>
</dbReference>
<dbReference type="GO" id="GO:0009505">
    <property type="term" value="C:plant-type cell wall"/>
    <property type="evidence" value="ECO:0000318"/>
    <property type="project" value="GO_Central"/>
</dbReference>
<accession>A0A3B6C8D1</accession>
<dbReference type="AlphaFoldDB" id="A0A3B6C8D1"/>
<dbReference type="InterPro" id="IPR000757">
    <property type="entry name" value="Beta-glucanase-like"/>
</dbReference>
<dbReference type="Gene3D" id="2.60.120.200">
    <property type="match status" value="1"/>
</dbReference>
<dbReference type="Pfam" id="PF00722">
    <property type="entry name" value="Glyco_hydro_16"/>
    <property type="match status" value="1"/>
</dbReference>
<evidence type="ECO:0000256" key="1">
    <source>
        <dbReference type="ARBA" id="ARBA00022801"/>
    </source>
</evidence>
<dbReference type="Gramene" id="TraesCS2B03G0736500.1">
    <property type="protein sequence ID" value="TraesCS2B03G0736500.1.CDS"/>
    <property type="gene ID" value="TraesCS2B03G0736500"/>
</dbReference>
<proteinExistence type="predicted"/>
<dbReference type="InterPro" id="IPR044791">
    <property type="entry name" value="Beta-glucanase/XTH"/>
</dbReference>
<feature type="compositionally biased region" description="Basic residues" evidence="3">
    <location>
        <begin position="99"/>
        <end position="110"/>
    </location>
</feature>
<keyword evidence="1" id="KW-0378">Hydrolase</keyword>
<feature type="region of interest" description="Disordered" evidence="3">
    <location>
        <begin position="89"/>
        <end position="126"/>
    </location>
</feature>
<gene>
    <name evidence="6" type="primary">LOC123045144</name>
</gene>
<organism evidence="6">
    <name type="scientific">Triticum aestivum</name>
    <name type="common">Wheat</name>
    <dbReference type="NCBI Taxonomy" id="4565"/>
    <lineage>
        <taxon>Eukaryota</taxon>
        <taxon>Viridiplantae</taxon>
        <taxon>Streptophyta</taxon>
        <taxon>Embryophyta</taxon>
        <taxon>Tracheophyta</taxon>
        <taxon>Spermatophyta</taxon>
        <taxon>Magnoliopsida</taxon>
        <taxon>Liliopsida</taxon>
        <taxon>Poales</taxon>
        <taxon>Poaceae</taxon>
        <taxon>BOP clade</taxon>
        <taxon>Pooideae</taxon>
        <taxon>Triticodae</taxon>
        <taxon>Triticeae</taxon>
        <taxon>Triticinae</taxon>
        <taxon>Triticum</taxon>
    </lineage>
</organism>
<dbReference type="GO" id="GO:0004553">
    <property type="term" value="F:hydrolase activity, hydrolyzing O-glycosyl compounds"/>
    <property type="evidence" value="ECO:0007669"/>
    <property type="project" value="InterPro"/>
</dbReference>
<dbReference type="EnsemblPlants" id="TraesCS2B02G284200.1">
    <property type="protein sequence ID" value="TraesCS2B02G284200.1"/>
    <property type="gene ID" value="TraesCS2B02G284200"/>
</dbReference>
<dbReference type="InterPro" id="IPR013320">
    <property type="entry name" value="ConA-like_dom_sf"/>
</dbReference>
<evidence type="ECO:0000256" key="2">
    <source>
        <dbReference type="ARBA" id="ARBA00023295"/>
    </source>
</evidence>
<evidence type="ECO:0000256" key="4">
    <source>
        <dbReference type="SAM" id="SignalP"/>
    </source>
</evidence>
<dbReference type="Proteomes" id="UP000019116">
    <property type="component" value="Chromosome 2B"/>
</dbReference>
<evidence type="ECO:0000313" key="7">
    <source>
        <dbReference type="Proteomes" id="UP000019116"/>
    </source>
</evidence>
<dbReference type="PANTHER" id="PTHR31062">
    <property type="entry name" value="XYLOGLUCAN ENDOTRANSGLUCOSYLASE/HYDROLASE PROTEIN 8-RELATED"/>
    <property type="match status" value="1"/>
</dbReference>
<feature type="signal peptide" evidence="4">
    <location>
        <begin position="1"/>
        <end position="25"/>
    </location>
</feature>
<protein>
    <recommendedName>
        <fullName evidence="5">GH16 domain-containing protein</fullName>
    </recommendedName>
</protein>
<sequence>MMCGSLWQLLAVVVAVSAVTRAVAALKAGRSLHRDFDDGRVVELALDRETGSRLESKDRYLFGRFDLDIRLVAGESAGTITSLYPPPMREVALPSHGPSTRRGRVGRRRRGVDDQGISRMPAVGRRSRDAAHSLPLFLADDASRKVMRSRLFPSGCTSAPFSNPMLCSPHAPPPLAPPMYFFNFFCAILLNGACTSMDLEVACSFFLVHVLCVAFRRLKIERRCDDTVF</sequence>
<dbReference type="SMR" id="A0A3B6C8D1"/>
<dbReference type="Gramene" id="TraesCS2B02G284200.1">
    <property type="protein sequence ID" value="TraesCS2B02G284200.1"/>
    <property type="gene ID" value="TraesCS2B02G284200"/>
</dbReference>
<keyword evidence="7" id="KW-1185">Reference proteome</keyword>
<keyword evidence="2" id="KW-0326">Glycosidase</keyword>
<dbReference type="Gramene" id="TraesNOR2B03G00958890.3">
    <property type="protein sequence ID" value="TraesNOR2B03G00958890.3"/>
    <property type="gene ID" value="TraesNOR2B03G00958890"/>
</dbReference>
<dbReference type="STRING" id="4565.A0A3B6C8D1"/>
<dbReference type="Gramene" id="TraesWEE_scaffold_081275_01G000200.1">
    <property type="protein sequence ID" value="TraesWEE_scaffold_081275_01G000200.1"/>
    <property type="gene ID" value="TraesWEE_scaffold_081275_01G000200"/>
</dbReference>
<evidence type="ECO:0000259" key="5">
    <source>
        <dbReference type="Pfam" id="PF00722"/>
    </source>
</evidence>
<dbReference type="Gramene" id="TraesCAD_scaffold_054768_01G000300.1">
    <property type="protein sequence ID" value="TraesCAD_scaffold_054768_01G000300.1"/>
    <property type="gene ID" value="TraesCAD_scaffold_054768_01G000300"/>
</dbReference>
<dbReference type="GO" id="GO:0009834">
    <property type="term" value="P:plant-type secondary cell wall biogenesis"/>
    <property type="evidence" value="ECO:0000318"/>
    <property type="project" value="GO_Central"/>
</dbReference>
<dbReference type="Gramene" id="TraesROB_scaffold_122910_01G000200.1">
    <property type="protein sequence ID" value="TraesROB_scaffold_122910_01G000200.1"/>
    <property type="gene ID" value="TraesROB_scaffold_122910_01G000200"/>
</dbReference>
<reference evidence="6" key="1">
    <citation type="submission" date="2018-08" db="EMBL/GenBank/DDBJ databases">
        <authorList>
            <person name="Rossello M."/>
        </authorList>
    </citation>
    <scope>NUCLEOTIDE SEQUENCE [LARGE SCALE GENOMIC DNA]</scope>
    <source>
        <strain evidence="6">cv. Chinese Spring</strain>
    </source>
</reference>
<evidence type="ECO:0000313" key="6">
    <source>
        <dbReference type="EnsemblPlants" id="TraesCS2B02G284200.1"/>
    </source>
</evidence>
<dbReference type="Gramene" id="TraesRN2B0100754600.1">
    <property type="protein sequence ID" value="TraesRN2B0100754600.1"/>
    <property type="gene ID" value="TraesRN2B0100754600"/>
</dbReference>
<dbReference type="Gramene" id="TraesNOR2B03G00958890.1">
    <property type="protein sequence ID" value="TraesNOR2B03G00958890.1"/>
    <property type="gene ID" value="TraesNOR2B03G00958890"/>
</dbReference>
<dbReference type="Gramene" id="TraesJAG2B03G00944650.2">
    <property type="protein sequence ID" value="TraesJAG2B03G00944650.2"/>
    <property type="gene ID" value="TraesJAG2B03G00944650"/>
</dbReference>
<feature type="chain" id="PRO_5043172238" description="GH16 domain-containing protein" evidence="4">
    <location>
        <begin position="26"/>
        <end position="229"/>
    </location>
</feature>
<dbReference type="Gramene" id="TraesCLE_scaffold_073768_01G000100.1">
    <property type="protein sequence ID" value="TraesCLE_scaffold_073768_01G000100.1"/>
    <property type="gene ID" value="TraesCLE_scaffold_073768_01G000100"/>
</dbReference>
<evidence type="ECO:0000256" key="3">
    <source>
        <dbReference type="SAM" id="MobiDB-lite"/>
    </source>
</evidence>
<name>A0A3B6C8D1_WHEAT</name>
<feature type="domain" description="GH16" evidence="5">
    <location>
        <begin position="35"/>
        <end position="84"/>
    </location>
</feature>